<gene>
    <name evidence="2" type="ORF">OLC1_LOCUS15324</name>
</gene>
<feature type="compositionally biased region" description="Low complexity" evidence="1">
    <location>
        <begin position="375"/>
        <end position="385"/>
    </location>
</feature>
<proteinExistence type="predicted"/>
<keyword evidence="3" id="KW-1185">Reference proteome</keyword>
<feature type="compositionally biased region" description="Basic and acidic residues" evidence="1">
    <location>
        <begin position="447"/>
        <end position="457"/>
    </location>
</feature>
<dbReference type="AlphaFoldDB" id="A0AAV1DGR3"/>
<reference evidence="2" key="1">
    <citation type="submission" date="2023-03" db="EMBL/GenBank/DDBJ databases">
        <authorList>
            <person name="Julca I."/>
        </authorList>
    </citation>
    <scope>NUCLEOTIDE SEQUENCE</scope>
</reference>
<feature type="compositionally biased region" description="Polar residues" evidence="1">
    <location>
        <begin position="459"/>
        <end position="473"/>
    </location>
</feature>
<feature type="region of interest" description="Disordered" evidence="1">
    <location>
        <begin position="122"/>
        <end position="178"/>
    </location>
</feature>
<feature type="compositionally biased region" description="Polar residues" evidence="1">
    <location>
        <begin position="223"/>
        <end position="232"/>
    </location>
</feature>
<feature type="compositionally biased region" description="Low complexity" evidence="1">
    <location>
        <begin position="128"/>
        <end position="158"/>
    </location>
</feature>
<feature type="compositionally biased region" description="Polar residues" evidence="1">
    <location>
        <begin position="432"/>
        <end position="443"/>
    </location>
</feature>
<feature type="compositionally biased region" description="Basic and acidic residues" evidence="1">
    <location>
        <begin position="254"/>
        <end position="270"/>
    </location>
</feature>
<name>A0AAV1DGR3_OLDCO</name>
<dbReference type="Proteomes" id="UP001161247">
    <property type="component" value="Chromosome 5"/>
</dbReference>
<sequence length="900" mass="99196">MECQLELKRNLSSQEASVIISRQISVRPYRCTKLGDKFKLERNDSPSTGSHHKVVKGTENIPKKSKALHQRQPTSKEDELIRYMSNLPTYLERGEKVEEKAFNVGVLEWGRLEKWQDNHRHIPHRSAKTSPSNSNASSSSSTEGSSSSSGRGHSTSPARQRMHYFGSQPNTSSSPSKTFSRSIRSFEVSGRKFQDLAASSSNYVRVSQSILSTHKCFHKYTNNQSKESTNGQDPMCISKKRDSQTQNSPITSGSEEKMKLRDCESLEVKGKLLSPNHASAQSDDSDKPELLKQEDGLESWSPVTSEASVAVGHRQGTIEANPQRFSDISQYSACKMSSDIPLSCPFPREANNFMIEKPRSTPTKIIKSPDPPRYSGKFSASSSRDSSLEEKKSIQTFSRSTEALNLKLYPEEDSKVRHPSPIRRLVAKIGRNANTKDTSSLPLSSPDADKFRSRGAETDASSGDSSCEKSNVSGKGRSSPLRRLLDPLLKPRASSVDNSNSSPQRDAASVSIACQLSKGLEEPVTRQSVKVKLDLGSCKTINVDHPQDIGRCGPQMVQALFQVAVKNGLPLFTFAVDNSSDILAATMRKLGSAKKDGNRWMYTFFTVHEMKKKNGGWLHQGTKDRSLGYIPNVVAQMKVSDVASTDLSRPNSLDQCTTRECVLVATKNRGDEQISDQHVNDELAAIVLKLPKVPAKDFSEVDQKFCKVDDLSKGDRKCSSQEVFDVANGMQLKEGGSSGKNLNRFGLAVVLPDGDHGLPNEGEPSPLLQRWRSGSCDCGGWDLGCKLKVLAAQYGRASVPVATQFTTGKFQLYSQNGGLDRKPTFSLSPFKDGIYSVDFDSSLTLLQAFSICIAVLNGMQPAKFSEMGTFFEKKFSEVGLLSEPERPRANRGREEQSYSE</sequence>
<dbReference type="PANTHER" id="PTHR31390">
    <property type="entry name" value="EXPRESSED PROTEIN"/>
    <property type="match status" value="1"/>
</dbReference>
<dbReference type="InterPro" id="IPR021916">
    <property type="entry name" value="DUF3527"/>
</dbReference>
<evidence type="ECO:0000313" key="2">
    <source>
        <dbReference type="EMBL" id="CAI9106883.1"/>
    </source>
</evidence>
<dbReference type="Pfam" id="PF12043">
    <property type="entry name" value="DUF3527"/>
    <property type="match status" value="2"/>
</dbReference>
<evidence type="ECO:0000256" key="1">
    <source>
        <dbReference type="SAM" id="MobiDB-lite"/>
    </source>
</evidence>
<organism evidence="2 3">
    <name type="scientific">Oldenlandia corymbosa var. corymbosa</name>
    <dbReference type="NCBI Taxonomy" id="529605"/>
    <lineage>
        <taxon>Eukaryota</taxon>
        <taxon>Viridiplantae</taxon>
        <taxon>Streptophyta</taxon>
        <taxon>Embryophyta</taxon>
        <taxon>Tracheophyta</taxon>
        <taxon>Spermatophyta</taxon>
        <taxon>Magnoliopsida</taxon>
        <taxon>eudicotyledons</taxon>
        <taxon>Gunneridae</taxon>
        <taxon>Pentapetalae</taxon>
        <taxon>asterids</taxon>
        <taxon>lamiids</taxon>
        <taxon>Gentianales</taxon>
        <taxon>Rubiaceae</taxon>
        <taxon>Rubioideae</taxon>
        <taxon>Spermacoceae</taxon>
        <taxon>Hedyotis-Oldenlandia complex</taxon>
        <taxon>Oldenlandia</taxon>
    </lineage>
</organism>
<feature type="region of interest" description="Disordered" evidence="1">
    <location>
        <begin position="223"/>
        <end position="315"/>
    </location>
</feature>
<feature type="region of interest" description="Disordered" evidence="1">
    <location>
        <begin position="429"/>
        <end position="483"/>
    </location>
</feature>
<feature type="compositionally biased region" description="Polar residues" evidence="1">
    <location>
        <begin position="244"/>
        <end position="253"/>
    </location>
</feature>
<feature type="compositionally biased region" description="Basic and acidic residues" evidence="1">
    <location>
        <begin position="284"/>
        <end position="295"/>
    </location>
</feature>
<evidence type="ECO:0000313" key="3">
    <source>
        <dbReference type="Proteomes" id="UP001161247"/>
    </source>
</evidence>
<accession>A0AAV1DGR3</accession>
<dbReference type="EMBL" id="OX459122">
    <property type="protein sequence ID" value="CAI9106883.1"/>
    <property type="molecule type" value="Genomic_DNA"/>
</dbReference>
<dbReference type="PANTHER" id="PTHR31390:SF4">
    <property type="entry name" value="DUF3527 DOMAIN-CONTAINING PROTEIN"/>
    <property type="match status" value="1"/>
</dbReference>
<feature type="region of interest" description="Disordered" evidence="1">
    <location>
        <begin position="41"/>
        <end position="78"/>
    </location>
</feature>
<protein>
    <submittedName>
        <fullName evidence="2">OLC1v1006126C1</fullName>
    </submittedName>
</protein>
<feature type="region of interest" description="Disordered" evidence="1">
    <location>
        <begin position="358"/>
        <end position="396"/>
    </location>
</feature>